<feature type="coiled-coil region" evidence="9">
    <location>
        <begin position="39"/>
        <end position="66"/>
    </location>
</feature>
<feature type="coiled-coil region" evidence="9">
    <location>
        <begin position="153"/>
        <end position="180"/>
    </location>
</feature>
<dbReference type="InterPro" id="IPR019933">
    <property type="entry name" value="DivIVA_domain"/>
</dbReference>
<evidence type="ECO:0000256" key="4">
    <source>
        <dbReference type="ARBA" id="ARBA00022490"/>
    </source>
</evidence>
<dbReference type="GO" id="GO:0005737">
    <property type="term" value="C:cytoplasm"/>
    <property type="evidence" value="ECO:0007669"/>
    <property type="project" value="UniProtKB-SubCell"/>
</dbReference>
<keyword evidence="6 9" id="KW-0175">Coiled coil</keyword>
<dbReference type="GO" id="GO:0051301">
    <property type="term" value="P:cell division"/>
    <property type="evidence" value="ECO:0007669"/>
    <property type="project" value="UniProtKB-KW"/>
</dbReference>
<dbReference type="AlphaFoldDB" id="A0AAU7V5Q6"/>
<dbReference type="RefSeq" id="WP_350257559.1">
    <property type="nucleotide sequence ID" value="NZ_CP138335.1"/>
</dbReference>
<dbReference type="KEGG" id="sapp:SAC06_06795"/>
<proteinExistence type="inferred from homology"/>
<evidence type="ECO:0000256" key="7">
    <source>
        <dbReference type="ARBA" id="ARBA00023306"/>
    </source>
</evidence>
<keyword evidence="4" id="KW-0963">Cytoplasm</keyword>
<evidence type="ECO:0000256" key="2">
    <source>
        <dbReference type="ARBA" id="ARBA00009008"/>
    </source>
</evidence>
<comment type="similarity">
    <text evidence="2">Belongs to the DivIVA family.</text>
</comment>
<sequence>MALLTAEDVLEKKFQVVKFREGYDQVEVDEFLDEVVATVYALQVENSELKDQLEAANRRIAELSSGHPVEVAPAPVVEEPVVAAQPEPAPVAAPSQEDHASATSMLALAQRLHDEYVNDGRAEGERIISEARQRGDEIVREAEGRRDSVLTQLDQDRGLLEEKINELRNFESQYRRSLTDHLQTLLQEVSSEN</sequence>
<accession>A0AAU7V5Q6</accession>
<comment type="subcellular location">
    <subcellularLocation>
        <location evidence="1">Cytoplasm</location>
    </subcellularLocation>
</comment>
<evidence type="ECO:0000256" key="9">
    <source>
        <dbReference type="SAM" id="Coils"/>
    </source>
</evidence>
<evidence type="ECO:0000256" key="1">
    <source>
        <dbReference type="ARBA" id="ARBA00004496"/>
    </source>
</evidence>
<name>A0AAU7V5Q6_9ACTO</name>
<dbReference type="Pfam" id="PF05103">
    <property type="entry name" value="DivIVA"/>
    <property type="match status" value="1"/>
</dbReference>
<dbReference type="Gene3D" id="6.10.250.660">
    <property type="match status" value="1"/>
</dbReference>
<dbReference type="InterPro" id="IPR007793">
    <property type="entry name" value="DivIVA_fam"/>
</dbReference>
<keyword evidence="7" id="KW-0131">Cell cycle</keyword>
<dbReference type="PANTHER" id="PTHR35794">
    <property type="entry name" value="CELL DIVISION PROTEIN DIVIVA"/>
    <property type="match status" value="1"/>
</dbReference>
<dbReference type="NCBIfam" id="TIGR03544">
    <property type="entry name" value="DivI1A_domain"/>
    <property type="match status" value="1"/>
</dbReference>
<protein>
    <recommendedName>
        <fullName evidence="3">Cell wall synthesis protein Wag31</fullName>
    </recommendedName>
    <alternativeName>
        <fullName evidence="8">Antigen 84</fullName>
    </alternativeName>
</protein>
<evidence type="ECO:0000256" key="3">
    <source>
        <dbReference type="ARBA" id="ARBA00018787"/>
    </source>
</evidence>
<keyword evidence="5" id="KW-0132">Cell division</keyword>
<gene>
    <name evidence="10" type="ORF">SAC06_06795</name>
</gene>
<evidence type="ECO:0000313" key="10">
    <source>
        <dbReference type="EMBL" id="XBW07353.1"/>
    </source>
</evidence>
<evidence type="ECO:0000256" key="8">
    <source>
        <dbReference type="ARBA" id="ARBA00031737"/>
    </source>
</evidence>
<reference evidence="10" key="1">
    <citation type="submission" date="2023-11" db="EMBL/GenBank/DDBJ databases">
        <title>Scrofimicrobium hongkongense sp. nov., isolated from a patient with peritonitis.</title>
        <authorList>
            <person name="Lao H.Y."/>
            <person name="Wong A.Y.P."/>
            <person name="Ng T.L."/>
            <person name="Wong R.Y.L."/>
            <person name="Yau M.C.Y."/>
            <person name="Lam J.Y.W."/>
            <person name="Siu G.K.H."/>
        </authorList>
    </citation>
    <scope>NUCLEOTIDE SEQUENCE</scope>
    <source>
        <strain evidence="10">R131</strain>
    </source>
</reference>
<dbReference type="EMBL" id="CP138335">
    <property type="protein sequence ID" value="XBW07353.1"/>
    <property type="molecule type" value="Genomic_DNA"/>
</dbReference>
<dbReference type="PANTHER" id="PTHR35794:SF2">
    <property type="entry name" value="CELL DIVISION PROTEIN DIVIVA"/>
    <property type="match status" value="1"/>
</dbReference>
<organism evidence="10">
    <name type="scientific">Scrofimicrobium appendicitidis</name>
    <dbReference type="NCBI Taxonomy" id="3079930"/>
    <lineage>
        <taxon>Bacteria</taxon>
        <taxon>Bacillati</taxon>
        <taxon>Actinomycetota</taxon>
        <taxon>Actinomycetes</taxon>
        <taxon>Actinomycetales</taxon>
        <taxon>Actinomycetaceae</taxon>
        <taxon>Scrofimicrobium</taxon>
    </lineage>
</organism>
<evidence type="ECO:0000256" key="6">
    <source>
        <dbReference type="ARBA" id="ARBA00023054"/>
    </source>
</evidence>
<evidence type="ECO:0000256" key="5">
    <source>
        <dbReference type="ARBA" id="ARBA00022618"/>
    </source>
</evidence>